<feature type="binding site" evidence="3">
    <location>
        <position position="66"/>
    </location>
    <ligand>
        <name>ATP</name>
        <dbReference type="ChEBI" id="CHEBI:30616"/>
    </ligand>
</feature>
<dbReference type="OrthoDB" id="4062651at2759"/>
<gene>
    <name evidence="7" type="ORF">M427DRAFT_57643</name>
</gene>
<evidence type="ECO:0000256" key="1">
    <source>
        <dbReference type="ARBA" id="ARBA00022741"/>
    </source>
</evidence>
<dbReference type="AlphaFoldDB" id="A0A139ADH7"/>
<evidence type="ECO:0000256" key="5">
    <source>
        <dbReference type="SAM" id="MobiDB-lite"/>
    </source>
</evidence>
<organism evidence="7 8">
    <name type="scientific">Gonapodya prolifera (strain JEL478)</name>
    <name type="common">Monoblepharis prolifera</name>
    <dbReference type="NCBI Taxonomy" id="1344416"/>
    <lineage>
        <taxon>Eukaryota</taxon>
        <taxon>Fungi</taxon>
        <taxon>Fungi incertae sedis</taxon>
        <taxon>Chytridiomycota</taxon>
        <taxon>Chytridiomycota incertae sedis</taxon>
        <taxon>Monoblepharidomycetes</taxon>
        <taxon>Monoblepharidales</taxon>
        <taxon>Gonapodyaceae</taxon>
        <taxon>Gonapodya</taxon>
    </lineage>
</organism>
<feature type="region of interest" description="Disordered" evidence="5">
    <location>
        <begin position="359"/>
        <end position="430"/>
    </location>
</feature>
<keyword evidence="2 3" id="KW-0067">ATP-binding</keyword>
<dbReference type="InterPro" id="IPR011009">
    <property type="entry name" value="Kinase-like_dom_sf"/>
</dbReference>
<evidence type="ECO:0000313" key="8">
    <source>
        <dbReference type="Proteomes" id="UP000070544"/>
    </source>
</evidence>
<dbReference type="PANTHER" id="PTHR24346:SF75">
    <property type="entry name" value="AURORA KINASE"/>
    <property type="match status" value="1"/>
</dbReference>
<dbReference type="Pfam" id="PF00069">
    <property type="entry name" value="Pkinase"/>
    <property type="match status" value="1"/>
</dbReference>
<dbReference type="EMBL" id="KQ965769">
    <property type="protein sequence ID" value="KXS14473.1"/>
    <property type="molecule type" value="Genomic_DNA"/>
</dbReference>
<keyword evidence="7" id="KW-0418">Kinase</keyword>
<dbReference type="InterPro" id="IPR000719">
    <property type="entry name" value="Prot_kinase_dom"/>
</dbReference>
<dbReference type="PROSITE" id="PS00108">
    <property type="entry name" value="PROTEIN_KINASE_ST"/>
    <property type="match status" value="1"/>
</dbReference>
<accession>A0A139ADH7</accession>
<evidence type="ECO:0000256" key="3">
    <source>
        <dbReference type="PROSITE-ProRule" id="PRU10141"/>
    </source>
</evidence>
<evidence type="ECO:0000259" key="6">
    <source>
        <dbReference type="PROSITE" id="PS50011"/>
    </source>
</evidence>
<keyword evidence="8" id="KW-1185">Reference proteome</keyword>
<dbReference type="GO" id="GO:0005524">
    <property type="term" value="F:ATP binding"/>
    <property type="evidence" value="ECO:0007669"/>
    <property type="project" value="UniProtKB-UniRule"/>
</dbReference>
<keyword evidence="4" id="KW-0723">Serine/threonine-protein kinase</keyword>
<dbReference type="GO" id="GO:0035556">
    <property type="term" value="P:intracellular signal transduction"/>
    <property type="evidence" value="ECO:0007669"/>
    <property type="project" value="TreeGrafter"/>
</dbReference>
<evidence type="ECO:0000256" key="4">
    <source>
        <dbReference type="RuleBase" id="RU000304"/>
    </source>
</evidence>
<dbReference type="InterPro" id="IPR017441">
    <property type="entry name" value="Protein_kinase_ATP_BS"/>
</dbReference>
<proteinExistence type="inferred from homology"/>
<comment type="similarity">
    <text evidence="4">Belongs to the protein kinase superfamily.</text>
</comment>
<dbReference type="GO" id="GO:0004674">
    <property type="term" value="F:protein serine/threonine kinase activity"/>
    <property type="evidence" value="ECO:0007669"/>
    <property type="project" value="UniProtKB-KW"/>
</dbReference>
<dbReference type="Proteomes" id="UP000070544">
    <property type="component" value="Unassembled WGS sequence"/>
</dbReference>
<keyword evidence="7" id="KW-0808">Transferase</keyword>
<evidence type="ECO:0000313" key="7">
    <source>
        <dbReference type="EMBL" id="KXS14473.1"/>
    </source>
</evidence>
<sequence>MAMAIPFLPFLNTNAREPALPFGRNSEVVTGHKGRWNVAKDVLGSGSFAVVREAVNLDSGVRAVVKICSTTPAESRSNHVLYAWRELATLAHLSQVQHPNVVKLLDAAVVGETVYIFEERVAGVELFEFLKLNGGRLPTSQVRHITSQLLSALSHLHTNHVLHRDIKLDNVIVDPTSLRITLIDFNLATFYHPEAFLTEPVGCINYSSPQVLEAARGHAYVAEHGWSDLWALGVAVYGMLVGFFPFRSEDARRLNREHNALKTNPLTWYTSDIDPLAKSFVEAILTPLSRGTISAASLSSHPFVAGHASLVATAAAAQVHPRDAAVVGDSGLVSEDLDIQLFAVRKFVVQLVHDALFSSREPESPSSDTTATADADENHLRVPSTTSSRTSSDSTVCSRSSMSGRSVRGSSESIRTVSSIGKPHAGAGVKESKRWKVFEGVSGELGKMGSGMFRWKKV</sequence>
<reference evidence="7 8" key="1">
    <citation type="journal article" date="2015" name="Genome Biol. Evol.">
        <title>Phylogenomic analyses indicate that early fungi evolved digesting cell walls of algal ancestors of land plants.</title>
        <authorList>
            <person name="Chang Y."/>
            <person name="Wang S."/>
            <person name="Sekimoto S."/>
            <person name="Aerts A.L."/>
            <person name="Choi C."/>
            <person name="Clum A."/>
            <person name="LaButti K.M."/>
            <person name="Lindquist E.A."/>
            <person name="Yee Ngan C."/>
            <person name="Ohm R.A."/>
            <person name="Salamov A.A."/>
            <person name="Grigoriev I.V."/>
            <person name="Spatafora J.W."/>
            <person name="Berbee M.L."/>
        </authorList>
    </citation>
    <scope>NUCLEOTIDE SEQUENCE [LARGE SCALE GENOMIC DNA]</scope>
    <source>
        <strain evidence="7 8">JEL478</strain>
    </source>
</reference>
<dbReference type="PROSITE" id="PS50011">
    <property type="entry name" value="PROTEIN_KINASE_DOM"/>
    <property type="match status" value="1"/>
</dbReference>
<dbReference type="PROSITE" id="PS00107">
    <property type="entry name" value="PROTEIN_KINASE_ATP"/>
    <property type="match status" value="1"/>
</dbReference>
<evidence type="ECO:0000256" key="2">
    <source>
        <dbReference type="ARBA" id="ARBA00022840"/>
    </source>
</evidence>
<dbReference type="SUPFAM" id="SSF56112">
    <property type="entry name" value="Protein kinase-like (PK-like)"/>
    <property type="match status" value="1"/>
</dbReference>
<protein>
    <submittedName>
        <fullName evidence="7">Kinase-like protein</fullName>
    </submittedName>
</protein>
<dbReference type="SMART" id="SM00220">
    <property type="entry name" value="S_TKc"/>
    <property type="match status" value="1"/>
</dbReference>
<dbReference type="GO" id="GO:0005737">
    <property type="term" value="C:cytoplasm"/>
    <property type="evidence" value="ECO:0007669"/>
    <property type="project" value="TreeGrafter"/>
</dbReference>
<dbReference type="InterPro" id="IPR008271">
    <property type="entry name" value="Ser/Thr_kinase_AS"/>
</dbReference>
<dbReference type="PANTHER" id="PTHR24346">
    <property type="entry name" value="MAP/MICROTUBULE AFFINITY-REGULATING KINASE"/>
    <property type="match status" value="1"/>
</dbReference>
<name>A0A139ADH7_GONPJ</name>
<feature type="domain" description="Protein kinase" evidence="6">
    <location>
        <begin position="37"/>
        <end position="304"/>
    </location>
</feature>
<keyword evidence="1 3" id="KW-0547">Nucleotide-binding</keyword>
<dbReference type="STRING" id="1344416.A0A139ADH7"/>
<feature type="compositionally biased region" description="Low complexity" evidence="5">
    <location>
        <begin position="384"/>
        <end position="415"/>
    </location>
</feature>
<dbReference type="Gene3D" id="1.10.510.10">
    <property type="entry name" value="Transferase(Phosphotransferase) domain 1"/>
    <property type="match status" value="1"/>
</dbReference>